<organism evidence="7 8">
    <name type="scientific">Psychrosphaera haliotis</name>
    <dbReference type="NCBI Taxonomy" id="555083"/>
    <lineage>
        <taxon>Bacteria</taxon>
        <taxon>Pseudomonadati</taxon>
        <taxon>Pseudomonadota</taxon>
        <taxon>Gammaproteobacteria</taxon>
        <taxon>Alteromonadales</taxon>
        <taxon>Pseudoalteromonadaceae</taxon>
        <taxon>Psychrosphaera</taxon>
    </lineage>
</organism>
<dbReference type="GO" id="GO:0004563">
    <property type="term" value="F:beta-N-acetylhexosaminidase activity"/>
    <property type="evidence" value="ECO:0007669"/>
    <property type="project" value="UniProtKB-EC"/>
</dbReference>
<evidence type="ECO:0000256" key="3">
    <source>
        <dbReference type="ARBA" id="ARBA00012663"/>
    </source>
</evidence>
<comment type="catalytic activity">
    <reaction evidence="1">
        <text>Hydrolysis of terminal non-reducing N-acetyl-D-hexosamine residues in N-acetyl-beta-D-hexosaminides.</text>
        <dbReference type="EC" id="3.2.1.52"/>
    </reaction>
</comment>
<dbReference type="PANTHER" id="PTHR30480">
    <property type="entry name" value="BETA-HEXOSAMINIDASE-RELATED"/>
    <property type="match status" value="1"/>
</dbReference>
<name>A0A6N8F5I0_9GAMM</name>
<dbReference type="InterPro" id="IPR050226">
    <property type="entry name" value="NagZ_Beta-hexosaminidase"/>
</dbReference>
<keyword evidence="5" id="KW-0326">Glycosidase</keyword>
<comment type="caution">
    <text evidence="7">The sequence shown here is derived from an EMBL/GenBank/DDBJ whole genome shotgun (WGS) entry which is preliminary data.</text>
</comment>
<protein>
    <recommendedName>
        <fullName evidence="3">beta-N-acetylhexosaminidase</fullName>
        <ecNumber evidence="3">3.2.1.52</ecNumber>
    </recommendedName>
</protein>
<dbReference type="RefSeq" id="WP_155694906.1">
    <property type="nucleotide sequence ID" value="NZ_WOCD01000002.1"/>
</dbReference>
<dbReference type="InterPro" id="IPR036962">
    <property type="entry name" value="Glyco_hydro_3_N_sf"/>
</dbReference>
<dbReference type="EMBL" id="WOCD01000002">
    <property type="protein sequence ID" value="MUH71805.1"/>
    <property type="molecule type" value="Genomic_DNA"/>
</dbReference>
<dbReference type="Proteomes" id="UP000439994">
    <property type="component" value="Unassembled WGS sequence"/>
</dbReference>
<feature type="domain" description="Glycoside hydrolase family 3 N-terminal" evidence="6">
    <location>
        <begin position="3"/>
        <end position="107"/>
    </location>
</feature>
<dbReference type="AlphaFoldDB" id="A0A6N8F5I0"/>
<comment type="similarity">
    <text evidence="2">Belongs to the glycosyl hydrolase 3 family.</text>
</comment>
<keyword evidence="8" id="KW-1185">Reference proteome</keyword>
<proteinExistence type="inferred from homology"/>
<dbReference type="InterPro" id="IPR001764">
    <property type="entry name" value="Glyco_hydro_3_N"/>
</dbReference>
<dbReference type="GO" id="GO:0005975">
    <property type="term" value="P:carbohydrate metabolic process"/>
    <property type="evidence" value="ECO:0007669"/>
    <property type="project" value="InterPro"/>
</dbReference>
<dbReference type="PANTHER" id="PTHR30480:SF13">
    <property type="entry name" value="BETA-HEXOSAMINIDASE"/>
    <property type="match status" value="1"/>
</dbReference>
<dbReference type="Pfam" id="PF00933">
    <property type="entry name" value="Glyco_hydro_3"/>
    <property type="match status" value="1"/>
</dbReference>
<evidence type="ECO:0000256" key="1">
    <source>
        <dbReference type="ARBA" id="ARBA00001231"/>
    </source>
</evidence>
<keyword evidence="4" id="KW-0378">Hydrolase</keyword>
<dbReference type="OrthoDB" id="9786661at2"/>
<evidence type="ECO:0000256" key="4">
    <source>
        <dbReference type="ARBA" id="ARBA00022801"/>
    </source>
</evidence>
<evidence type="ECO:0000256" key="2">
    <source>
        <dbReference type="ARBA" id="ARBA00005336"/>
    </source>
</evidence>
<dbReference type="GO" id="GO:0009254">
    <property type="term" value="P:peptidoglycan turnover"/>
    <property type="evidence" value="ECO:0007669"/>
    <property type="project" value="TreeGrafter"/>
</dbReference>
<dbReference type="EC" id="3.2.1.52" evidence="3"/>
<accession>A0A6N8F5I0</accession>
<evidence type="ECO:0000256" key="5">
    <source>
        <dbReference type="ARBA" id="ARBA00023295"/>
    </source>
</evidence>
<dbReference type="Gene3D" id="3.20.20.300">
    <property type="entry name" value="Glycoside hydrolase, family 3, N-terminal domain"/>
    <property type="match status" value="1"/>
</dbReference>
<evidence type="ECO:0000313" key="7">
    <source>
        <dbReference type="EMBL" id="MUH71805.1"/>
    </source>
</evidence>
<dbReference type="SUPFAM" id="SSF51445">
    <property type="entry name" value="(Trans)glycosidases"/>
    <property type="match status" value="1"/>
</dbReference>
<evidence type="ECO:0000259" key="6">
    <source>
        <dbReference type="Pfam" id="PF00933"/>
    </source>
</evidence>
<reference evidence="7 8" key="1">
    <citation type="submission" date="2019-11" db="EMBL/GenBank/DDBJ databases">
        <title>P. haliotis isolates from Z. marina roots.</title>
        <authorList>
            <person name="Cohen M."/>
            <person name="Jospin G."/>
            <person name="Eisen J.A."/>
            <person name="Coil D.A."/>
        </authorList>
    </citation>
    <scope>NUCLEOTIDE SEQUENCE [LARGE SCALE GENOMIC DNA]</scope>
    <source>
        <strain evidence="7 8">UCD-MCMsp1aY</strain>
    </source>
</reference>
<dbReference type="InterPro" id="IPR017853">
    <property type="entry name" value="GH"/>
</dbReference>
<sequence>MNRLMHPLVGGVILFSRNFENSKQLRELVRQIKNIRDGELVVSVDQEGGRVQRFQTDEFSKIPAMGHFYNYFLKHDKLEDDSFVRETLNSAGYLMAMDCIAHDIDLALLQY</sequence>
<gene>
    <name evidence="7" type="ORF">GNP35_04510</name>
</gene>
<evidence type="ECO:0000313" key="8">
    <source>
        <dbReference type="Proteomes" id="UP000439994"/>
    </source>
</evidence>